<evidence type="ECO:0000313" key="16">
    <source>
        <dbReference type="Proteomes" id="UP001177744"/>
    </source>
</evidence>
<evidence type="ECO:0000256" key="6">
    <source>
        <dbReference type="ARBA" id="ARBA00022741"/>
    </source>
</evidence>
<feature type="domain" description="Guanylate cyclase" evidence="14">
    <location>
        <begin position="25"/>
        <end position="153"/>
    </location>
</feature>
<comment type="similarity">
    <text evidence="12">Belongs to the adenylyl cyclase class-4/guanylyl cyclase family.</text>
</comment>
<dbReference type="InterPro" id="IPR029787">
    <property type="entry name" value="Nucleotide_cyclase"/>
</dbReference>
<dbReference type="SMART" id="SM00044">
    <property type="entry name" value="CYCc"/>
    <property type="match status" value="1"/>
</dbReference>
<dbReference type="GO" id="GO:0004383">
    <property type="term" value="F:guanylate cyclase activity"/>
    <property type="evidence" value="ECO:0007669"/>
    <property type="project" value="UniProtKB-EC"/>
</dbReference>
<dbReference type="GO" id="GO:0035556">
    <property type="term" value="P:intracellular signal transduction"/>
    <property type="evidence" value="ECO:0007669"/>
    <property type="project" value="InterPro"/>
</dbReference>
<dbReference type="Pfam" id="PF00211">
    <property type="entry name" value="Guanylate_cyc"/>
    <property type="match status" value="1"/>
</dbReference>
<dbReference type="PANTHER" id="PTHR11920">
    <property type="entry name" value="GUANYLYL CYCLASE"/>
    <property type="match status" value="1"/>
</dbReference>
<keyword evidence="8" id="KW-0342">GTP-binding</keyword>
<evidence type="ECO:0000259" key="14">
    <source>
        <dbReference type="PROSITE" id="PS50125"/>
    </source>
</evidence>
<dbReference type="Gene3D" id="3.30.70.1230">
    <property type="entry name" value="Nucleotide cyclase"/>
    <property type="match status" value="1"/>
</dbReference>
<dbReference type="InterPro" id="IPR050401">
    <property type="entry name" value="Cyclic_nucleotide_synthase"/>
</dbReference>
<dbReference type="EC" id="4.6.1.2" evidence="3"/>
<evidence type="ECO:0000256" key="1">
    <source>
        <dbReference type="ARBA" id="ARBA00004370"/>
    </source>
</evidence>
<evidence type="ECO:0000256" key="8">
    <source>
        <dbReference type="ARBA" id="ARBA00023134"/>
    </source>
</evidence>
<organism evidence="15 16">
    <name type="scientific">Cnephaeus nilssonii</name>
    <name type="common">Northern bat</name>
    <name type="synonym">Eptesicus nilssonii</name>
    <dbReference type="NCBI Taxonomy" id="3371016"/>
    <lineage>
        <taxon>Eukaryota</taxon>
        <taxon>Metazoa</taxon>
        <taxon>Chordata</taxon>
        <taxon>Craniata</taxon>
        <taxon>Vertebrata</taxon>
        <taxon>Euteleostomi</taxon>
        <taxon>Mammalia</taxon>
        <taxon>Eutheria</taxon>
        <taxon>Laurasiatheria</taxon>
        <taxon>Chiroptera</taxon>
        <taxon>Yangochiroptera</taxon>
        <taxon>Vespertilionidae</taxon>
        <taxon>Cnephaeus</taxon>
    </lineage>
</organism>
<keyword evidence="16" id="KW-1185">Reference proteome</keyword>
<reference evidence="15" key="1">
    <citation type="submission" date="2023-06" db="EMBL/GenBank/DDBJ databases">
        <title>Reference genome for the Northern bat (Eptesicus nilssonii), a most northern bat species.</title>
        <authorList>
            <person name="Laine V.N."/>
            <person name="Pulliainen A.T."/>
            <person name="Lilley T.M."/>
        </authorList>
    </citation>
    <scope>NUCLEOTIDE SEQUENCE</scope>
    <source>
        <strain evidence="15">BLF_Eptnil</strain>
        <tissue evidence="15">Kidney</tissue>
    </source>
</reference>
<evidence type="ECO:0000256" key="10">
    <source>
        <dbReference type="ARBA" id="ARBA00023239"/>
    </source>
</evidence>
<dbReference type="GO" id="GO:0005525">
    <property type="term" value="F:GTP binding"/>
    <property type="evidence" value="ECO:0007669"/>
    <property type="project" value="UniProtKB-KW"/>
</dbReference>
<dbReference type="GO" id="GO:0004016">
    <property type="term" value="F:adenylate cyclase activity"/>
    <property type="evidence" value="ECO:0007669"/>
    <property type="project" value="TreeGrafter"/>
</dbReference>
<keyword evidence="6" id="KW-0547">Nucleotide-binding</keyword>
<evidence type="ECO:0000256" key="5">
    <source>
        <dbReference type="ARBA" id="ARBA00022692"/>
    </source>
</evidence>
<dbReference type="GO" id="GO:0001653">
    <property type="term" value="F:peptide receptor activity"/>
    <property type="evidence" value="ECO:0007669"/>
    <property type="project" value="TreeGrafter"/>
</dbReference>
<keyword evidence="5" id="KW-0812">Transmembrane</keyword>
<evidence type="ECO:0000256" key="4">
    <source>
        <dbReference type="ARBA" id="ARBA00022490"/>
    </source>
</evidence>
<name>A0AA40LQR4_CNENI</name>
<keyword evidence="11" id="KW-0141">cGMP biosynthesis</keyword>
<dbReference type="PROSITE" id="PS00452">
    <property type="entry name" value="GUANYLATE_CYCLASE_1"/>
    <property type="match status" value="1"/>
</dbReference>
<comment type="caution">
    <text evidence="15">The sequence shown here is derived from an EMBL/GenBank/DDBJ whole genome shotgun (WGS) entry which is preliminary data.</text>
</comment>
<keyword evidence="9" id="KW-0472">Membrane</keyword>
<feature type="region of interest" description="Disordered" evidence="13">
    <location>
        <begin position="231"/>
        <end position="295"/>
    </location>
</feature>
<keyword evidence="10 12" id="KW-0456">Lyase</keyword>
<evidence type="ECO:0000256" key="12">
    <source>
        <dbReference type="RuleBase" id="RU000405"/>
    </source>
</evidence>
<evidence type="ECO:0000256" key="7">
    <source>
        <dbReference type="ARBA" id="ARBA00022989"/>
    </source>
</evidence>
<keyword evidence="4" id="KW-0963">Cytoplasm</keyword>
<dbReference type="GO" id="GO:0005737">
    <property type="term" value="C:cytoplasm"/>
    <property type="evidence" value="ECO:0007669"/>
    <property type="project" value="UniProtKB-SubCell"/>
</dbReference>
<gene>
    <name evidence="15" type="ORF">QTO34_016907</name>
</gene>
<sequence length="301" mass="32954">MLPEHVANQLKEGKKVAAGEFKTCTILFSDVVTFTNICAACEPIQIVNMLNSMYSKFDRLTSVHGVYKVETIGDAYMVVGGVPVPIGSHAQRVANFALGMRISAKEVMNPVTGESIQIRVGIHTGPVLAGVVGDKMPRYCLFGDTVNTASRMESHGLPDKVHLSPTAYRALENQGFEIIERGEIQVKGKGKMTTYFLIQNLNASEDEIMGRPQTCSITKKLVLKKVKTAKRLRHKGHEVRRQPAAAPPERRSHDSEEWKPEGSPVSGQDAVEAADREQSSDETKTHPFVDDTLPSGVCALL</sequence>
<evidence type="ECO:0000256" key="3">
    <source>
        <dbReference type="ARBA" id="ARBA00012202"/>
    </source>
</evidence>
<keyword evidence="7" id="KW-1133">Transmembrane helix</keyword>
<feature type="compositionally biased region" description="Basic and acidic residues" evidence="13">
    <location>
        <begin position="248"/>
        <end position="260"/>
    </location>
</feature>
<dbReference type="InterPro" id="IPR018297">
    <property type="entry name" value="A/G_cyclase_CS"/>
</dbReference>
<evidence type="ECO:0000256" key="9">
    <source>
        <dbReference type="ARBA" id="ARBA00023136"/>
    </source>
</evidence>
<dbReference type="GO" id="GO:0007168">
    <property type="term" value="P:receptor guanylyl cyclase signaling pathway"/>
    <property type="evidence" value="ECO:0007669"/>
    <property type="project" value="TreeGrafter"/>
</dbReference>
<comment type="subcellular location">
    <subcellularLocation>
        <location evidence="2">Cytoplasm</location>
    </subcellularLocation>
    <subcellularLocation>
        <location evidence="1">Membrane</location>
    </subcellularLocation>
</comment>
<accession>A0AA40LQR4</accession>
<evidence type="ECO:0000256" key="2">
    <source>
        <dbReference type="ARBA" id="ARBA00004496"/>
    </source>
</evidence>
<dbReference type="CDD" id="cd07302">
    <property type="entry name" value="CHD"/>
    <property type="match status" value="1"/>
</dbReference>
<dbReference type="SUPFAM" id="SSF55073">
    <property type="entry name" value="Nucleotide cyclase"/>
    <property type="match status" value="1"/>
</dbReference>
<dbReference type="AlphaFoldDB" id="A0AA40LQR4"/>
<dbReference type="InterPro" id="IPR001054">
    <property type="entry name" value="A/G_cyclase"/>
</dbReference>
<evidence type="ECO:0000256" key="13">
    <source>
        <dbReference type="SAM" id="MobiDB-lite"/>
    </source>
</evidence>
<feature type="compositionally biased region" description="Basic and acidic residues" evidence="13">
    <location>
        <begin position="273"/>
        <end position="289"/>
    </location>
</feature>
<evidence type="ECO:0000256" key="11">
    <source>
        <dbReference type="ARBA" id="ARBA00023293"/>
    </source>
</evidence>
<dbReference type="GO" id="GO:0005886">
    <property type="term" value="C:plasma membrane"/>
    <property type="evidence" value="ECO:0007669"/>
    <property type="project" value="TreeGrafter"/>
</dbReference>
<protein>
    <recommendedName>
        <fullName evidence="3">guanylate cyclase</fullName>
        <ecNumber evidence="3">4.6.1.2</ecNumber>
    </recommendedName>
</protein>
<dbReference type="FunFam" id="3.30.70.1230:FF:000007">
    <property type="entry name" value="Guanylate cyclase soluble subunit alpha-3"/>
    <property type="match status" value="1"/>
</dbReference>
<dbReference type="EMBL" id="JAULJE010000006">
    <property type="protein sequence ID" value="KAK1342150.1"/>
    <property type="molecule type" value="Genomic_DNA"/>
</dbReference>
<dbReference type="Proteomes" id="UP001177744">
    <property type="component" value="Unassembled WGS sequence"/>
</dbReference>
<dbReference type="PANTHER" id="PTHR11920:SF335">
    <property type="entry name" value="GUANYLATE CYCLASE"/>
    <property type="match status" value="1"/>
</dbReference>
<proteinExistence type="inferred from homology"/>
<dbReference type="PROSITE" id="PS50125">
    <property type="entry name" value="GUANYLATE_CYCLASE_2"/>
    <property type="match status" value="1"/>
</dbReference>
<evidence type="ECO:0000313" key="15">
    <source>
        <dbReference type="EMBL" id="KAK1342150.1"/>
    </source>
</evidence>